<dbReference type="InterPro" id="IPR043130">
    <property type="entry name" value="CDP-OH_PTrfase_TM_dom"/>
</dbReference>
<evidence type="ECO:0000313" key="19">
    <source>
        <dbReference type="EMBL" id="SEI87469.1"/>
    </source>
</evidence>
<comment type="subunit">
    <text evidence="5 17">Homodimer.</text>
</comment>
<feature type="active site" description="Proton acceptor" evidence="17">
    <location>
        <position position="92"/>
    </location>
</feature>
<dbReference type="RefSeq" id="WP_042212028.1">
    <property type="nucleotide sequence ID" value="NZ_BBLU01000001.1"/>
</dbReference>
<feature type="binding site" evidence="17">
    <location>
        <position position="70"/>
    </location>
    <ligand>
        <name>Mg(2+)</name>
        <dbReference type="ChEBI" id="CHEBI:18420"/>
        <label>1</label>
    </ligand>
</feature>
<evidence type="ECO:0000256" key="16">
    <source>
        <dbReference type="ARBA" id="ARBA00048865"/>
    </source>
</evidence>
<dbReference type="InterPro" id="IPR000462">
    <property type="entry name" value="CDP-OH_P_trans"/>
</dbReference>
<evidence type="ECO:0000256" key="11">
    <source>
        <dbReference type="ARBA" id="ARBA00022989"/>
    </source>
</evidence>
<keyword evidence="10 17" id="KW-0460">Magnesium</keyword>
<protein>
    <recommendedName>
        <fullName evidence="14 17">Phosphatidylinositol phosphate synthase</fullName>
        <shortName evidence="17">PIP synthase</shortName>
        <ecNumber evidence="17">2.7.8.-</ecNumber>
    </recommendedName>
    <alternativeName>
        <fullName evidence="15 17">CDP-diacylglycerol--D-myo-inositol-3-phosphate 3-phosphatidyltransferase</fullName>
    </alternativeName>
</protein>
<feature type="transmembrane region" description="Helical" evidence="17">
    <location>
        <begin position="52"/>
        <end position="69"/>
    </location>
</feature>
<dbReference type="PROSITE" id="PS00379">
    <property type="entry name" value="CDP_ALCOHOL_P_TRANSF"/>
    <property type="match status" value="1"/>
</dbReference>
<comment type="function">
    <text evidence="17">Catalyzes the conjugation of the 1'-hydroxyl group of D-myo-inositol-3-phosphate (also named L-myo-inositol-1-phosphate) with a lipid tail of cytidine diphosphate diacylglycerol (CDP-DAG), forming phosphatidylinositol phosphate (PIP) and CMP. PIP is a precursor of phosphatidylinositol (PI) which is an essential lipid required for cell wall formation.</text>
</comment>
<evidence type="ECO:0000256" key="2">
    <source>
        <dbReference type="ARBA" id="ARBA00004805"/>
    </source>
</evidence>
<dbReference type="eggNOG" id="COG0558">
    <property type="taxonomic scope" value="Bacteria"/>
</dbReference>
<evidence type="ECO:0000256" key="18">
    <source>
        <dbReference type="RuleBase" id="RU003750"/>
    </source>
</evidence>
<comment type="catalytic activity">
    <reaction evidence="13 17">
        <text>1,2-di-(9Z-octadecenoyl)-sn-glycero-3-cytidine-5'-diphosphate + 1D-myo-inositol 3-phosphate = 1,2-di-(9Z-octadecenoyl)-sn-glycero-3-phospho-(1D-myo-inositol-3-phosphate) + CMP + H(+)</text>
        <dbReference type="Rhea" id="RHEA:61216"/>
        <dbReference type="ChEBI" id="CHEBI:15378"/>
        <dbReference type="ChEBI" id="CHEBI:58401"/>
        <dbReference type="ChEBI" id="CHEBI:60377"/>
        <dbReference type="ChEBI" id="CHEBI:85356"/>
        <dbReference type="ChEBI" id="CHEBI:144472"/>
    </reaction>
</comment>
<keyword evidence="17" id="KW-0443">Lipid metabolism</keyword>
<keyword evidence="11 17" id="KW-1133">Transmembrane helix</keyword>
<feature type="binding site" evidence="17">
    <location>
        <position position="67"/>
    </location>
    <ligand>
        <name>Mg(2+)</name>
        <dbReference type="ChEBI" id="CHEBI:18420"/>
        <label>1</label>
    </ligand>
</feature>
<dbReference type="UniPathway" id="UPA00220"/>
<comment type="subcellular location">
    <subcellularLocation>
        <location evidence="1 17">Cell membrane</location>
        <topology evidence="1 17">Multi-pass membrane protein</topology>
    </subcellularLocation>
</comment>
<dbReference type="Pfam" id="PF01066">
    <property type="entry name" value="CDP-OH_P_transf"/>
    <property type="match status" value="1"/>
</dbReference>
<keyword evidence="20" id="KW-1185">Reference proteome</keyword>
<comment type="pathway">
    <text evidence="3">Lipid metabolism.</text>
</comment>
<keyword evidence="6 17" id="KW-1003">Cell membrane</keyword>
<name>A0A1H6U544_9MICO</name>
<dbReference type="Proteomes" id="UP000183315">
    <property type="component" value="Unassembled WGS sequence"/>
</dbReference>
<feature type="binding site" evidence="17">
    <location>
        <position position="92"/>
    </location>
    <ligand>
        <name>Mg(2+)</name>
        <dbReference type="ChEBI" id="CHEBI:18420"/>
        <label>2</label>
    </ligand>
</feature>
<comment type="cofactor">
    <cofactor evidence="17">
        <name>Mg(2+)</name>
        <dbReference type="ChEBI" id="CHEBI:18420"/>
    </cofactor>
    <text evidence="17">Contains a di-nuclear catalytic Mg(2+) center.</text>
</comment>
<accession>A0A1H6U544</accession>
<dbReference type="EC" id="2.7.8.-" evidence="17"/>
<dbReference type="OrthoDB" id="116551at2"/>
<dbReference type="EMBL" id="FNZI01000001">
    <property type="protein sequence ID" value="SEI87469.1"/>
    <property type="molecule type" value="Genomic_DNA"/>
</dbReference>
<evidence type="ECO:0000256" key="12">
    <source>
        <dbReference type="ARBA" id="ARBA00023136"/>
    </source>
</evidence>
<keyword evidence="17" id="KW-0594">Phospholipid biosynthesis</keyword>
<dbReference type="InterPro" id="IPR044268">
    <property type="entry name" value="PIP_synthase_PgsA1"/>
</dbReference>
<keyword evidence="9 17" id="KW-0479">Metal-binding</keyword>
<reference evidence="20" key="1">
    <citation type="submission" date="2016-10" db="EMBL/GenBank/DDBJ databases">
        <authorList>
            <person name="Varghese N."/>
        </authorList>
    </citation>
    <scope>NUCLEOTIDE SEQUENCE [LARGE SCALE GENOMIC DNA]</scope>
    <source>
        <strain evidence="20">DSM 24868</strain>
    </source>
</reference>
<evidence type="ECO:0000256" key="4">
    <source>
        <dbReference type="ARBA" id="ARBA00010441"/>
    </source>
</evidence>
<dbReference type="Gene3D" id="1.20.120.1760">
    <property type="match status" value="1"/>
</dbReference>
<evidence type="ECO:0000256" key="7">
    <source>
        <dbReference type="ARBA" id="ARBA00022679"/>
    </source>
</evidence>
<dbReference type="STRING" id="1043493.SAMN05421637_0266"/>
<dbReference type="GO" id="GO:0016780">
    <property type="term" value="F:phosphotransferase activity, for other substituted phosphate groups"/>
    <property type="evidence" value="ECO:0007669"/>
    <property type="project" value="UniProtKB-UniRule"/>
</dbReference>
<dbReference type="GO" id="GO:0008654">
    <property type="term" value="P:phospholipid biosynthetic process"/>
    <property type="evidence" value="ECO:0007669"/>
    <property type="project" value="UniProtKB-UniRule"/>
</dbReference>
<keyword evidence="8 17" id="KW-0812">Transmembrane</keyword>
<sequence length="219" mass="23867">MLGRLRPYMAALWQAPARLLLARGIHPNVMTVLGTVGVVLGAVLFYPHGGIWFFWGTLFITFFVVTDMLDGTMARLGGKSSRLGAFLDSTLDRVADAAIFGTLAWVFIDIDRFTALGALLCLAIGSLVPYARAKAEGMGVAANFGLAERSDRLVISLVAVGFYGLGLFPLWVLTAALWILTVLAAITVGQRIWAVVRQARQHPEWNARLDGQPQPYPHE</sequence>
<feature type="binding site" evidence="17">
    <location>
        <position position="71"/>
    </location>
    <ligand>
        <name>a CDP-1,2-diacyl-sn-glycerol</name>
        <dbReference type="ChEBI" id="CHEBI:58332"/>
    </ligand>
</feature>
<feature type="transmembrane region" description="Helical" evidence="17">
    <location>
        <begin position="177"/>
        <end position="196"/>
    </location>
</feature>
<evidence type="ECO:0000256" key="5">
    <source>
        <dbReference type="ARBA" id="ARBA00011738"/>
    </source>
</evidence>
<evidence type="ECO:0000256" key="9">
    <source>
        <dbReference type="ARBA" id="ARBA00022723"/>
    </source>
</evidence>
<keyword evidence="7 17" id="KW-0808">Transferase</keyword>
<dbReference type="HAMAP" id="MF_02241">
    <property type="entry name" value="PIP_synthase"/>
    <property type="match status" value="1"/>
</dbReference>
<organism evidence="19 20">
    <name type="scientific">Demequina mangrovi</name>
    <dbReference type="NCBI Taxonomy" id="1043493"/>
    <lineage>
        <taxon>Bacteria</taxon>
        <taxon>Bacillati</taxon>
        <taxon>Actinomycetota</taxon>
        <taxon>Actinomycetes</taxon>
        <taxon>Micrococcales</taxon>
        <taxon>Demequinaceae</taxon>
        <taxon>Demequina</taxon>
    </lineage>
</organism>
<evidence type="ECO:0000256" key="17">
    <source>
        <dbReference type="HAMAP-Rule" id="MF_02241"/>
    </source>
</evidence>
<feature type="binding site" evidence="17">
    <location>
        <position position="81"/>
    </location>
    <ligand>
        <name>a CDP-1,2-diacyl-sn-glycerol</name>
        <dbReference type="ChEBI" id="CHEBI:58332"/>
    </ligand>
</feature>
<evidence type="ECO:0000256" key="8">
    <source>
        <dbReference type="ARBA" id="ARBA00022692"/>
    </source>
</evidence>
<gene>
    <name evidence="19" type="ORF">SAMN05421637_0266</name>
</gene>
<comment type="pathway">
    <text evidence="2 17">Phospholipid metabolism; phosphatidylinositol phosphate biosynthesis.</text>
</comment>
<evidence type="ECO:0000256" key="3">
    <source>
        <dbReference type="ARBA" id="ARBA00005189"/>
    </source>
</evidence>
<dbReference type="GO" id="GO:0000287">
    <property type="term" value="F:magnesium ion binding"/>
    <property type="evidence" value="ECO:0007669"/>
    <property type="project" value="UniProtKB-UniRule"/>
</dbReference>
<evidence type="ECO:0000256" key="15">
    <source>
        <dbReference type="ARBA" id="ARBA00033137"/>
    </source>
</evidence>
<evidence type="ECO:0000313" key="20">
    <source>
        <dbReference type="Proteomes" id="UP000183315"/>
    </source>
</evidence>
<comment type="catalytic activity">
    <reaction evidence="16 17">
        <text>a CDP-1,2-diacyl-sn-glycerol + 1D-myo-inositol 3-phosphate = a 1,2-diacyl-sn-glycero-3-phospho-(1D-myo-inositol-3-phosphate) + CMP + H(+)</text>
        <dbReference type="Rhea" id="RHEA:60504"/>
        <dbReference type="ChEBI" id="CHEBI:15378"/>
        <dbReference type="ChEBI" id="CHEBI:58088"/>
        <dbReference type="ChEBI" id="CHEBI:58332"/>
        <dbReference type="ChEBI" id="CHEBI:58401"/>
        <dbReference type="ChEBI" id="CHEBI:60377"/>
    </reaction>
</comment>
<comment type="similarity">
    <text evidence="4 17 18">Belongs to the CDP-alcohol phosphatidyltransferase class-I family.</text>
</comment>
<feature type="transmembrane region" description="Helical" evidence="17">
    <location>
        <begin position="153"/>
        <end position="171"/>
    </location>
</feature>
<feature type="transmembrane region" description="Helical" evidence="17">
    <location>
        <begin position="28"/>
        <end position="46"/>
    </location>
</feature>
<feature type="binding site" evidence="17">
    <location>
        <position position="75"/>
    </location>
    <ligand>
        <name>a CDP-1,2-diacyl-sn-glycerol</name>
        <dbReference type="ChEBI" id="CHEBI:58332"/>
    </ligand>
</feature>
<feature type="binding site" evidence="17">
    <location>
        <position position="88"/>
    </location>
    <ligand>
        <name>Mg(2+)</name>
        <dbReference type="ChEBI" id="CHEBI:18420"/>
        <label>2</label>
    </ligand>
</feature>
<dbReference type="InterPro" id="IPR048254">
    <property type="entry name" value="CDP_ALCOHOL_P_TRANSF_CS"/>
</dbReference>
<dbReference type="AlphaFoldDB" id="A0A1H6U544"/>
<feature type="binding site" evidence="17">
    <location>
        <position position="88"/>
    </location>
    <ligand>
        <name>Mg(2+)</name>
        <dbReference type="ChEBI" id="CHEBI:18420"/>
        <label>1</label>
    </ligand>
</feature>
<evidence type="ECO:0000256" key="14">
    <source>
        <dbReference type="ARBA" id="ARBA00024082"/>
    </source>
</evidence>
<dbReference type="NCBIfam" id="NF045883">
    <property type="entry name" value="PIPSynth"/>
    <property type="match status" value="1"/>
</dbReference>
<comment type="caution">
    <text evidence="17">Lacks conserved residue(s) required for the propagation of feature annotation.</text>
</comment>
<evidence type="ECO:0000256" key="1">
    <source>
        <dbReference type="ARBA" id="ARBA00004651"/>
    </source>
</evidence>
<evidence type="ECO:0000256" key="6">
    <source>
        <dbReference type="ARBA" id="ARBA00022475"/>
    </source>
</evidence>
<keyword evidence="17" id="KW-1208">Phospholipid metabolism</keyword>
<evidence type="ECO:0000256" key="10">
    <source>
        <dbReference type="ARBA" id="ARBA00022842"/>
    </source>
</evidence>
<keyword evidence="12 17" id="KW-0472">Membrane</keyword>
<proteinExistence type="inferred from homology"/>
<feature type="transmembrane region" description="Helical" evidence="17">
    <location>
        <begin position="114"/>
        <end position="132"/>
    </location>
</feature>
<evidence type="ECO:0000256" key="13">
    <source>
        <dbReference type="ARBA" id="ARBA00023935"/>
    </source>
</evidence>
<feature type="binding site" evidence="17">
    <location>
        <begin position="28"/>
        <end position="31"/>
    </location>
    <ligand>
        <name>a CDP-1,2-diacyl-sn-glycerol</name>
        <dbReference type="ChEBI" id="CHEBI:58332"/>
    </ligand>
</feature>
<keyword evidence="17" id="KW-0444">Lipid biosynthesis</keyword>
<feature type="binding site" evidence="17">
    <location>
        <position position="67"/>
    </location>
    <ligand>
        <name>Mg(2+)</name>
        <dbReference type="ChEBI" id="CHEBI:18420"/>
        <label>2</label>
    </ligand>
</feature>
<dbReference type="GO" id="GO:0005886">
    <property type="term" value="C:plasma membrane"/>
    <property type="evidence" value="ECO:0007669"/>
    <property type="project" value="UniProtKB-SubCell"/>
</dbReference>